<reference evidence="4" key="1">
    <citation type="submission" date="2025-08" db="UniProtKB">
        <authorList>
            <consortium name="RefSeq"/>
        </authorList>
    </citation>
    <scope>IDENTIFICATION</scope>
</reference>
<keyword evidence="3" id="KW-1185">Reference proteome</keyword>
<feature type="region of interest" description="Disordered" evidence="1">
    <location>
        <begin position="539"/>
        <end position="560"/>
    </location>
</feature>
<dbReference type="SMART" id="SM00875">
    <property type="entry name" value="BACK"/>
    <property type="match status" value="1"/>
</dbReference>
<dbReference type="PANTHER" id="PTHR24410:SF23">
    <property type="entry name" value="BTB DOMAIN-CONTAINING PROTEIN-RELATED"/>
    <property type="match status" value="1"/>
</dbReference>
<dbReference type="SMART" id="SM00225">
    <property type="entry name" value="BTB"/>
    <property type="match status" value="1"/>
</dbReference>
<dbReference type="AlphaFoldDB" id="A0A8B7YJ11"/>
<evidence type="ECO:0000259" key="2">
    <source>
        <dbReference type="PROSITE" id="PS50097"/>
    </source>
</evidence>
<accession>A0A8B7YJ11</accession>
<dbReference type="InterPro" id="IPR000210">
    <property type="entry name" value="BTB/POZ_dom"/>
</dbReference>
<dbReference type="PANTHER" id="PTHR24410">
    <property type="entry name" value="HL07962P-RELATED"/>
    <property type="match status" value="1"/>
</dbReference>
<feature type="region of interest" description="Disordered" evidence="1">
    <location>
        <begin position="49"/>
        <end position="69"/>
    </location>
</feature>
<gene>
    <name evidence="4" type="primary">LOC110980227</name>
</gene>
<dbReference type="KEGG" id="aplc:110980227"/>
<dbReference type="GeneID" id="110980227"/>
<dbReference type="InterPro" id="IPR011705">
    <property type="entry name" value="BACK"/>
</dbReference>
<feature type="compositionally biased region" description="Basic and acidic residues" evidence="1">
    <location>
        <begin position="544"/>
        <end position="554"/>
    </location>
</feature>
<dbReference type="InterPro" id="IPR051481">
    <property type="entry name" value="BTB-POZ/Galectin-3-binding"/>
</dbReference>
<dbReference type="Gene3D" id="1.25.40.420">
    <property type="match status" value="1"/>
</dbReference>
<dbReference type="RefSeq" id="XP_022092390.1">
    <property type="nucleotide sequence ID" value="XM_022236698.1"/>
</dbReference>
<feature type="domain" description="BTB" evidence="2">
    <location>
        <begin position="87"/>
        <end position="172"/>
    </location>
</feature>
<dbReference type="PROSITE" id="PS50097">
    <property type="entry name" value="BTB"/>
    <property type="match status" value="1"/>
</dbReference>
<dbReference type="Pfam" id="PF00651">
    <property type="entry name" value="BTB"/>
    <property type="match status" value="1"/>
</dbReference>
<dbReference type="Proteomes" id="UP000694845">
    <property type="component" value="Unplaced"/>
</dbReference>
<dbReference type="OrthoDB" id="2359033at2759"/>
<protein>
    <submittedName>
        <fullName evidence="4">Uncharacterized protein LOC110980227 isoform X1</fullName>
    </submittedName>
</protein>
<evidence type="ECO:0000313" key="3">
    <source>
        <dbReference type="Proteomes" id="UP000694845"/>
    </source>
</evidence>
<dbReference type="Pfam" id="PF07707">
    <property type="entry name" value="BACK"/>
    <property type="match status" value="1"/>
</dbReference>
<dbReference type="Gene3D" id="3.30.710.10">
    <property type="entry name" value="Potassium Channel Kv1.1, Chain A"/>
    <property type="match status" value="1"/>
</dbReference>
<sequence>MAFNQLFPYRAFMSPRRDWLDSDSEEDNLVEVLCRRQLLSHMLRNSLWPQTHEDSPQESSATDDDLSNQDTDLSQQLACYFNNTKFSDVKFKVGENIFHAHKVILCSWSDALREMFINCGRTSAPVRLGGHNEGASNDYLSEEITLEEPTQNTQVFADFLKFMYTETLDLTERNVYPLFELAKKYKVQDLSDVCQTFLMEKVSNDKDAALRMISKAEKIGMTELYEHCFSVLENNFEFLPRASLFNICPKLFLRLLGSSKLVVPSEAKVLACACAWLMNKENVEHRTYTQQVLSLIRFPHTSPSVLKETTSMLFQSSKIYPALKQALQRVLPGIYEWKVLAPDNVFSKLPYHVRFAAFSRHYTELRYYIGSRYLYNQLKLHAVHSKQHLRLGEGNGANAITVKVVGVSANNVCEEPREDTKNWSLQGVTFYDKNSEQWGIRYHLKPRYTLPIENAKGCLRFILLTVLEGQDTAHPIVCTLEDNIPNFGQDQKFTVTLSPQLLKLKKQPVEVEVSVTIYMKLRYRNMRNVRLHMPADIVKRHQKHQGEQKMKDKPCGNSAV</sequence>
<organism evidence="3 4">
    <name type="scientific">Acanthaster planci</name>
    <name type="common">Crown-of-thorns starfish</name>
    <dbReference type="NCBI Taxonomy" id="133434"/>
    <lineage>
        <taxon>Eukaryota</taxon>
        <taxon>Metazoa</taxon>
        <taxon>Echinodermata</taxon>
        <taxon>Eleutherozoa</taxon>
        <taxon>Asterozoa</taxon>
        <taxon>Asteroidea</taxon>
        <taxon>Valvatacea</taxon>
        <taxon>Valvatida</taxon>
        <taxon>Acanthasteridae</taxon>
        <taxon>Acanthaster</taxon>
    </lineage>
</organism>
<dbReference type="InterPro" id="IPR011333">
    <property type="entry name" value="SKP1/BTB/POZ_sf"/>
</dbReference>
<evidence type="ECO:0000256" key="1">
    <source>
        <dbReference type="SAM" id="MobiDB-lite"/>
    </source>
</evidence>
<proteinExistence type="predicted"/>
<dbReference type="SUPFAM" id="SSF54695">
    <property type="entry name" value="POZ domain"/>
    <property type="match status" value="1"/>
</dbReference>
<evidence type="ECO:0000313" key="4">
    <source>
        <dbReference type="RefSeq" id="XP_022092390.1"/>
    </source>
</evidence>
<name>A0A8B7YJ11_ACAPL</name>